<feature type="domain" description="Protein kinase" evidence="1">
    <location>
        <begin position="1"/>
        <end position="228"/>
    </location>
</feature>
<dbReference type="PROSITE" id="PS50011">
    <property type="entry name" value="PROTEIN_KINASE_DOM"/>
    <property type="match status" value="1"/>
</dbReference>
<dbReference type="Pfam" id="PF07714">
    <property type="entry name" value="PK_Tyr_Ser-Thr"/>
    <property type="match status" value="1"/>
</dbReference>
<protein>
    <submittedName>
        <fullName evidence="2">Kinase-like domain-containing protein</fullName>
    </submittedName>
</protein>
<name>A0AAD7J6A0_9AGAR</name>
<dbReference type="InterPro" id="IPR011009">
    <property type="entry name" value="Kinase-like_dom_sf"/>
</dbReference>
<sequence>MHKIDVLTQKLRREVAVWYRLHHPNIIPLLGITYDFGTCLSMVSPWRAKGTLNTYLNSSEPRAHDLGLLLRDVTAGLAYLHSEDIIHGDLHPANILISDTGLAQLTDFGLSMIMPEFEGTSYMTSSPTHGAVRWAAPELFRDGTTSSDVSTMSDIYSFGGIMQMPFYHIHNDMRVVIAIKDGQRPHRLSTISDVNWVFLKKCWESEPLDRPSLAKIFDFLDNHFHPALRT</sequence>
<dbReference type="PANTHER" id="PTHR44329:SF214">
    <property type="entry name" value="PROTEIN KINASE DOMAIN-CONTAINING PROTEIN"/>
    <property type="match status" value="1"/>
</dbReference>
<reference evidence="2" key="1">
    <citation type="submission" date="2023-03" db="EMBL/GenBank/DDBJ databases">
        <title>Massive genome expansion in bonnet fungi (Mycena s.s.) driven by repeated elements and novel gene families across ecological guilds.</title>
        <authorList>
            <consortium name="Lawrence Berkeley National Laboratory"/>
            <person name="Harder C.B."/>
            <person name="Miyauchi S."/>
            <person name="Viragh M."/>
            <person name="Kuo A."/>
            <person name="Thoen E."/>
            <person name="Andreopoulos B."/>
            <person name="Lu D."/>
            <person name="Skrede I."/>
            <person name="Drula E."/>
            <person name="Henrissat B."/>
            <person name="Morin E."/>
            <person name="Kohler A."/>
            <person name="Barry K."/>
            <person name="LaButti K."/>
            <person name="Morin E."/>
            <person name="Salamov A."/>
            <person name="Lipzen A."/>
            <person name="Mereny Z."/>
            <person name="Hegedus B."/>
            <person name="Baldrian P."/>
            <person name="Stursova M."/>
            <person name="Weitz H."/>
            <person name="Taylor A."/>
            <person name="Grigoriev I.V."/>
            <person name="Nagy L.G."/>
            <person name="Martin F."/>
            <person name="Kauserud H."/>
        </authorList>
    </citation>
    <scope>NUCLEOTIDE SEQUENCE</scope>
    <source>
        <strain evidence="2">CBHHK188m</strain>
    </source>
</reference>
<keyword evidence="3" id="KW-1185">Reference proteome</keyword>
<dbReference type="EMBL" id="JARJLG010000059">
    <property type="protein sequence ID" value="KAJ7757203.1"/>
    <property type="molecule type" value="Genomic_DNA"/>
</dbReference>
<dbReference type="GO" id="GO:0005524">
    <property type="term" value="F:ATP binding"/>
    <property type="evidence" value="ECO:0007669"/>
    <property type="project" value="InterPro"/>
</dbReference>
<dbReference type="SUPFAM" id="SSF56112">
    <property type="entry name" value="Protein kinase-like (PK-like)"/>
    <property type="match status" value="1"/>
</dbReference>
<dbReference type="InterPro" id="IPR000719">
    <property type="entry name" value="Prot_kinase_dom"/>
</dbReference>
<dbReference type="Gene3D" id="1.10.510.10">
    <property type="entry name" value="Transferase(Phosphotransferase) domain 1"/>
    <property type="match status" value="1"/>
</dbReference>
<evidence type="ECO:0000313" key="2">
    <source>
        <dbReference type="EMBL" id="KAJ7757203.1"/>
    </source>
</evidence>
<dbReference type="PANTHER" id="PTHR44329">
    <property type="entry name" value="SERINE/THREONINE-PROTEIN KINASE TNNI3K-RELATED"/>
    <property type="match status" value="1"/>
</dbReference>
<proteinExistence type="predicted"/>
<dbReference type="InterPro" id="IPR051681">
    <property type="entry name" value="Ser/Thr_Kinases-Pseudokinases"/>
</dbReference>
<organism evidence="2 3">
    <name type="scientific">Mycena maculata</name>
    <dbReference type="NCBI Taxonomy" id="230809"/>
    <lineage>
        <taxon>Eukaryota</taxon>
        <taxon>Fungi</taxon>
        <taxon>Dikarya</taxon>
        <taxon>Basidiomycota</taxon>
        <taxon>Agaricomycotina</taxon>
        <taxon>Agaricomycetes</taxon>
        <taxon>Agaricomycetidae</taxon>
        <taxon>Agaricales</taxon>
        <taxon>Marasmiineae</taxon>
        <taxon>Mycenaceae</taxon>
        <taxon>Mycena</taxon>
    </lineage>
</organism>
<dbReference type="Proteomes" id="UP001215280">
    <property type="component" value="Unassembled WGS sequence"/>
</dbReference>
<comment type="caution">
    <text evidence="2">The sequence shown here is derived from an EMBL/GenBank/DDBJ whole genome shotgun (WGS) entry which is preliminary data.</text>
</comment>
<gene>
    <name evidence="2" type="ORF">DFH07DRAFT_742264</name>
</gene>
<keyword evidence="2" id="KW-0808">Transferase</keyword>
<dbReference type="AlphaFoldDB" id="A0AAD7J6A0"/>
<dbReference type="PIRSF" id="PIRSF000654">
    <property type="entry name" value="Integrin-linked_kinase"/>
    <property type="match status" value="1"/>
</dbReference>
<dbReference type="GO" id="GO:0004674">
    <property type="term" value="F:protein serine/threonine kinase activity"/>
    <property type="evidence" value="ECO:0007669"/>
    <property type="project" value="TreeGrafter"/>
</dbReference>
<accession>A0AAD7J6A0</accession>
<evidence type="ECO:0000313" key="3">
    <source>
        <dbReference type="Proteomes" id="UP001215280"/>
    </source>
</evidence>
<keyword evidence="2" id="KW-0418">Kinase</keyword>
<dbReference type="InterPro" id="IPR001245">
    <property type="entry name" value="Ser-Thr/Tyr_kinase_cat_dom"/>
</dbReference>
<evidence type="ECO:0000259" key="1">
    <source>
        <dbReference type="PROSITE" id="PS50011"/>
    </source>
</evidence>